<name>B4VXF8_9CYAN</name>
<protein>
    <submittedName>
        <fullName evidence="1">Uncharacterized protein</fullName>
    </submittedName>
</protein>
<dbReference type="EMBL" id="DS989858">
    <property type="protein sequence ID" value="EDX73372.1"/>
    <property type="molecule type" value="Genomic_DNA"/>
</dbReference>
<accession>B4VXF8</accession>
<dbReference type="HOGENOM" id="CLU_3232148_0_0_3"/>
<organism evidence="1 2">
    <name type="scientific">Coleofasciculus chthonoplastes PCC 7420</name>
    <dbReference type="NCBI Taxonomy" id="118168"/>
    <lineage>
        <taxon>Bacteria</taxon>
        <taxon>Bacillati</taxon>
        <taxon>Cyanobacteriota</taxon>
        <taxon>Cyanophyceae</taxon>
        <taxon>Coleofasciculales</taxon>
        <taxon>Coleofasciculaceae</taxon>
        <taxon>Coleofasciculus</taxon>
    </lineage>
</organism>
<gene>
    <name evidence="1" type="ORF">MC7420_1168</name>
</gene>
<evidence type="ECO:0000313" key="1">
    <source>
        <dbReference type="EMBL" id="EDX73372.1"/>
    </source>
</evidence>
<evidence type="ECO:0000313" key="2">
    <source>
        <dbReference type="Proteomes" id="UP000003835"/>
    </source>
</evidence>
<dbReference type="Proteomes" id="UP000003835">
    <property type="component" value="Unassembled WGS sequence"/>
</dbReference>
<dbReference type="STRING" id="118168.MC7420_1168"/>
<reference evidence="1 2" key="1">
    <citation type="submission" date="2008-07" db="EMBL/GenBank/DDBJ databases">
        <authorList>
            <person name="Tandeau de Marsac N."/>
            <person name="Ferriera S."/>
            <person name="Johnson J."/>
            <person name="Kravitz S."/>
            <person name="Beeson K."/>
            <person name="Sutton G."/>
            <person name="Rogers Y.-H."/>
            <person name="Friedman R."/>
            <person name="Frazier M."/>
            <person name="Venter J.C."/>
        </authorList>
    </citation>
    <scope>NUCLEOTIDE SEQUENCE [LARGE SCALE GENOMIC DNA]</scope>
    <source>
        <strain evidence="1 2">PCC 7420</strain>
    </source>
</reference>
<sequence length="43" mass="4640">MVRGGNREQGTGNSFTSLSQANSAYTSFKNARISSLWVSKPCT</sequence>
<dbReference type="AlphaFoldDB" id="B4VXF8"/>
<keyword evidence="2" id="KW-1185">Reference proteome</keyword>
<proteinExistence type="predicted"/>